<feature type="transmembrane region" description="Helical" evidence="1">
    <location>
        <begin position="90"/>
        <end position="110"/>
    </location>
</feature>
<keyword evidence="1" id="KW-0812">Transmembrane</keyword>
<dbReference type="CDD" id="cd06222">
    <property type="entry name" value="RNase_H_like"/>
    <property type="match status" value="1"/>
</dbReference>
<feature type="transmembrane region" description="Helical" evidence="1">
    <location>
        <begin position="153"/>
        <end position="169"/>
    </location>
</feature>
<keyword evidence="1" id="KW-1133">Transmembrane helix</keyword>
<keyword evidence="1" id="KW-0472">Membrane</keyword>
<sequence>MAASISTTLIRTVGSLANLANASRNCLSSLPCNLKVDANRRCHLLCTLRLFEGWLSLLRPGPPPKLLRNKEYEALRQAYGVDMLLLDPKLLFNLHSLLYLLLFFTVKWGYVLSGGGDGNDGVRATRLSRRDSTVQVWLPTTVNHYFDGATYQGIWYAVICVVIIIAQDVERQKRLLLMLSLSAYQPYKLENNHQHRRALKSSMNDKLFRGIVRDPLELVGYAESECQAWYNARDIVPVPPHVQTAEETQALSLGNICMVDDSWTSRAQFSGIGWVWKDTMGKIQLMGSRNLRRRDTALHSELEALQLAMESMIQHSTCQRFGTDCKDLIAMIEQPQAWPNFSTEPEIIQTLRLCFSDFKISYFPRTQNEIADSLTRNAHSFHRPLCFIGCFIPVWLPRPPQA</sequence>
<feature type="domain" description="RNase H type-1" evidence="2">
    <location>
        <begin position="260"/>
        <end position="377"/>
    </location>
</feature>
<dbReference type="InterPro" id="IPR012337">
    <property type="entry name" value="RNaseH-like_sf"/>
</dbReference>
<evidence type="ECO:0000259" key="2">
    <source>
        <dbReference type="Pfam" id="PF13456"/>
    </source>
</evidence>
<proteinExistence type="predicted"/>
<dbReference type="PANTHER" id="PTHR34146:SF3">
    <property type="entry name" value="POLYNUCLEOTIDYL TRANSFERASE, RIBONUCLEASE H-LIKE SUPERFAMILY PROTEIN"/>
    <property type="match status" value="1"/>
</dbReference>
<dbReference type="AlphaFoldDB" id="A0A8S9J560"/>
<reference evidence="3" key="1">
    <citation type="submission" date="2019-12" db="EMBL/GenBank/DDBJ databases">
        <title>Genome sequencing and annotation of Brassica cretica.</title>
        <authorList>
            <person name="Studholme D.J."/>
            <person name="Sarris P.F."/>
        </authorList>
    </citation>
    <scope>NUCLEOTIDE SEQUENCE</scope>
    <source>
        <strain evidence="3">PFS-102/07</strain>
        <tissue evidence="3">Leaf</tissue>
    </source>
</reference>
<dbReference type="Pfam" id="PF13456">
    <property type="entry name" value="RVT_3"/>
    <property type="match status" value="1"/>
</dbReference>
<dbReference type="Gene3D" id="3.30.420.10">
    <property type="entry name" value="Ribonuclease H-like superfamily/Ribonuclease H"/>
    <property type="match status" value="1"/>
</dbReference>
<dbReference type="SUPFAM" id="SSF53098">
    <property type="entry name" value="Ribonuclease H-like"/>
    <property type="match status" value="1"/>
</dbReference>
<name>A0A8S9J560_BRACR</name>
<comment type="caution">
    <text evidence="3">The sequence shown here is derived from an EMBL/GenBank/DDBJ whole genome shotgun (WGS) entry which is preliminary data.</text>
</comment>
<gene>
    <name evidence="3" type="ORF">F2Q70_00004838</name>
</gene>
<dbReference type="GO" id="GO:0004523">
    <property type="term" value="F:RNA-DNA hybrid ribonuclease activity"/>
    <property type="evidence" value="ECO:0007669"/>
    <property type="project" value="InterPro"/>
</dbReference>
<accession>A0A8S9J560</accession>
<dbReference type="EMBL" id="QGKY02001015">
    <property type="protein sequence ID" value="KAF2576632.1"/>
    <property type="molecule type" value="Genomic_DNA"/>
</dbReference>
<dbReference type="InterPro" id="IPR036397">
    <property type="entry name" value="RNaseH_sf"/>
</dbReference>
<organism evidence="3">
    <name type="scientific">Brassica cretica</name>
    <name type="common">Mustard</name>
    <dbReference type="NCBI Taxonomy" id="69181"/>
    <lineage>
        <taxon>Eukaryota</taxon>
        <taxon>Viridiplantae</taxon>
        <taxon>Streptophyta</taxon>
        <taxon>Embryophyta</taxon>
        <taxon>Tracheophyta</taxon>
        <taxon>Spermatophyta</taxon>
        <taxon>Magnoliopsida</taxon>
        <taxon>eudicotyledons</taxon>
        <taxon>Gunneridae</taxon>
        <taxon>Pentapetalae</taxon>
        <taxon>rosids</taxon>
        <taxon>malvids</taxon>
        <taxon>Brassicales</taxon>
        <taxon>Brassicaceae</taxon>
        <taxon>Brassiceae</taxon>
        <taxon>Brassica</taxon>
    </lineage>
</organism>
<protein>
    <recommendedName>
        <fullName evidence="2">RNase H type-1 domain-containing protein</fullName>
    </recommendedName>
</protein>
<dbReference type="GO" id="GO:0003676">
    <property type="term" value="F:nucleic acid binding"/>
    <property type="evidence" value="ECO:0007669"/>
    <property type="project" value="InterPro"/>
</dbReference>
<dbReference type="PANTHER" id="PTHR34146">
    <property type="entry name" value="POLYNUCLEOTIDYL TRANSFERASE, RIBONUCLEASE H-LIKE SUPERFAMILY PROTEIN-RELATED"/>
    <property type="match status" value="1"/>
</dbReference>
<dbReference type="InterPro" id="IPR002156">
    <property type="entry name" value="RNaseH_domain"/>
</dbReference>
<evidence type="ECO:0000256" key="1">
    <source>
        <dbReference type="SAM" id="Phobius"/>
    </source>
</evidence>
<evidence type="ECO:0000313" key="3">
    <source>
        <dbReference type="EMBL" id="KAF2576632.1"/>
    </source>
</evidence>
<dbReference type="InterPro" id="IPR044730">
    <property type="entry name" value="RNase_H-like_dom_plant"/>
</dbReference>